<dbReference type="InterPro" id="IPR017441">
    <property type="entry name" value="Protein_kinase_ATP_BS"/>
</dbReference>
<evidence type="ECO:0000256" key="6">
    <source>
        <dbReference type="ARBA" id="ARBA00022692"/>
    </source>
</evidence>
<evidence type="ECO:0000256" key="3">
    <source>
        <dbReference type="ARBA" id="ARBA00022553"/>
    </source>
</evidence>
<keyword evidence="10 14" id="KW-0067">ATP-binding</keyword>
<dbReference type="InterPro" id="IPR024788">
    <property type="entry name" value="Malectin-like_Carb-bd_dom"/>
</dbReference>
<dbReference type="AlphaFoldDB" id="A0A803LAM5"/>
<dbReference type="InterPro" id="IPR011009">
    <property type="entry name" value="Kinase-like_dom_sf"/>
</dbReference>
<dbReference type="Proteomes" id="UP000596660">
    <property type="component" value="Unplaced"/>
</dbReference>
<dbReference type="SUPFAM" id="SSF52058">
    <property type="entry name" value="L domain-like"/>
    <property type="match status" value="1"/>
</dbReference>
<keyword evidence="5" id="KW-0808">Transferase</keyword>
<dbReference type="GO" id="GO:0016020">
    <property type="term" value="C:membrane"/>
    <property type="evidence" value="ECO:0007669"/>
    <property type="project" value="UniProtKB-SubCell"/>
</dbReference>
<dbReference type="GO" id="GO:0004674">
    <property type="term" value="F:protein serine/threonine kinase activity"/>
    <property type="evidence" value="ECO:0007669"/>
    <property type="project" value="UniProtKB-KW"/>
</dbReference>
<dbReference type="SMART" id="SM00220">
    <property type="entry name" value="S_TKc"/>
    <property type="match status" value="1"/>
</dbReference>
<dbReference type="EnsemblPlants" id="AUR62008914-RA">
    <property type="protein sequence ID" value="AUR62008914-RA:cds"/>
    <property type="gene ID" value="AUR62008914"/>
</dbReference>
<reference evidence="17" key="2">
    <citation type="submission" date="2021-03" db="UniProtKB">
        <authorList>
            <consortium name="EnsemblPlants"/>
        </authorList>
    </citation>
    <scope>IDENTIFICATION</scope>
</reference>
<dbReference type="PANTHER" id="PTHR45631:SF21">
    <property type="entry name" value="PROTEIN KINASE DOMAIN-CONTAINING PROTEIN"/>
    <property type="match status" value="1"/>
</dbReference>
<dbReference type="Gene3D" id="3.80.10.10">
    <property type="entry name" value="Ribonuclease Inhibitor"/>
    <property type="match status" value="1"/>
</dbReference>
<feature type="binding site" evidence="14">
    <location>
        <position position="613"/>
    </location>
    <ligand>
        <name>ATP</name>
        <dbReference type="ChEBI" id="CHEBI:30616"/>
    </ligand>
</feature>
<dbReference type="CDD" id="cd14066">
    <property type="entry name" value="STKc_IRAK"/>
    <property type="match status" value="1"/>
</dbReference>
<keyword evidence="8 14" id="KW-0547">Nucleotide-binding</keyword>
<dbReference type="InterPro" id="IPR001611">
    <property type="entry name" value="Leu-rich_rpt"/>
</dbReference>
<dbReference type="PROSITE" id="PS00107">
    <property type="entry name" value="PROTEIN_KINASE_ATP"/>
    <property type="match status" value="1"/>
</dbReference>
<dbReference type="SUPFAM" id="SSF56112">
    <property type="entry name" value="Protein kinase-like (PK-like)"/>
    <property type="match status" value="1"/>
</dbReference>
<comment type="subcellular location">
    <subcellularLocation>
        <location evidence="1">Membrane</location>
        <topology evidence="1">Single-pass membrane protein</topology>
    </subcellularLocation>
</comment>
<evidence type="ECO:0000256" key="15">
    <source>
        <dbReference type="SAM" id="SignalP"/>
    </source>
</evidence>
<dbReference type="PROSITE" id="PS00108">
    <property type="entry name" value="PROTEIN_KINASE_ST"/>
    <property type="match status" value="1"/>
</dbReference>
<dbReference type="InterPro" id="IPR032675">
    <property type="entry name" value="LRR_dom_sf"/>
</dbReference>
<feature type="chain" id="PRO_5030984340" description="Protein kinase domain-containing protein" evidence="15">
    <location>
        <begin position="26"/>
        <end position="875"/>
    </location>
</feature>
<keyword evidence="18" id="KW-1185">Reference proteome</keyword>
<dbReference type="FunFam" id="3.30.200.20:FF:000178">
    <property type="entry name" value="serine/threonine-protein kinase PBS1-like"/>
    <property type="match status" value="1"/>
</dbReference>
<reference evidence="17" key="1">
    <citation type="journal article" date="2017" name="Nature">
        <title>The genome of Chenopodium quinoa.</title>
        <authorList>
            <person name="Jarvis D.E."/>
            <person name="Ho Y.S."/>
            <person name="Lightfoot D.J."/>
            <person name="Schmoeckel S.M."/>
            <person name="Li B."/>
            <person name="Borm T.J.A."/>
            <person name="Ohyanagi H."/>
            <person name="Mineta K."/>
            <person name="Michell C.T."/>
            <person name="Saber N."/>
            <person name="Kharbatia N.M."/>
            <person name="Rupper R.R."/>
            <person name="Sharp A.R."/>
            <person name="Dally N."/>
            <person name="Boughton B.A."/>
            <person name="Woo Y.H."/>
            <person name="Gao G."/>
            <person name="Schijlen E.G.W.M."/>
            <person name="Guo X."/>
            <person name="Momin A.A."/>
            <person name="Negrao S."/>
            <person name="Al-Babili S."/>
            <person name="Gehring C."/>
            <person name="Roessner U."/>
            <person name="Jung C."/>
            <person name="Murphy K."/>
            <person name="Arold S.T."/>
            <person name="Gojobori T."/>
            <person name="van der Linden C.G."/>
            <person name="van Loo E.N."/>
            <person name="Jellen E.N."/>
            <person name="Maughan P.J."/>
            <person name="Tester M."/>
        </authorList>
    </citation>
    <scope>NUCLEOTIDE SEQUENCE [LARGE SCALE GENOMIC DNA]</scope>
    <source>
        <strain evidence="17">cv. PI 614886</strain>
    </source>
</reference>
<keyword evidence="2" id="KW-0723">Serine/threonine-protein kinase</keyword>
<dbReference type="FunFam" id="1.10.510.10:FF:000146">
    <property type="entry name" value="LRR receptor-like serine/threonine-protein kinase IOS1"/>
    <property type="match status" value="1"/>
</dbReference>
<evidence type="ECO:0000313" key="17">
    <source>
        <dbReference type="EnsemblPlants" id="AUR62008914-RA:cds"/>
    </source>
</evidence>
<feature type="domain" description="Protein kinase" evidence="16">
    <location>
        <begin position="585"/>
        <end position="868"/>
    </location>
</feature>
<dbReference type="PANTHER" id="PTHR45631">
    <property type="entry name" value="OS07G0107800 PROTEIN-RELATED"/>
    <property type="match status" value="1"/>
</dbReference>
<evidence type="ECO:0000256" key="2">
    <source>
        <dbReference type="ARBA" id="ARBA00022527"/>
    </source>
</evidence>
<keyword evidence="13" id="KW-0675">Receptor</keyword>
<dbReference type="PROSITE" id="PS50011">
    <property type="entry name" value="PROTEIN_KINASE_DOM"/>
    <property type="match status" value="1"/>
</dbReference>
<dbReference type="Pfam" id="PF00069">
    <property type="entry name" value="Pkinase"/>
    <property type="match status" value="1"/>
</dbReference>
<keyword evidence="3" id="KW-0597">Phosphoprotein</keyword>
<evidence type="ECO:0000259" key="16">
    <source>
        <dbReference type="PROSITE" id="PS50011"/>
    </source>
</evidence>
<dbReference type="GO" id="GO:0005524">
    <property type="term" value="F:ATP binding"/>
    <property type="evidence" value="ECO:0007669"/>
    <property type="project" value="UniProtKB-UniRule"/>
</dbReference>
<proteinExistence type="predicted"/>
<keyword evidence="9" id="KW-0418">Kinase</keyword>
<keyword evidence="11" id="KW-1133">Transmembrane helix</keyword>
<keyword evidence="7" id="KW-0677">Repeat</keyword>
<dbReference type="Pfam" id="PF12819">
    <property type="entry name" value="Malectin_like"/>
    <property type="match status" value="1"/>
</dbReference>
<evidence type="ECO:0000256" key="7">
    <source>
        <dbReference type="ARBA" id="ARBA00022737"/>
    </source>
</evidence>
<evidence type="ECO:0000313" key="18">
    <source>
        <dbReference type="Proteomes" id="UP000596660"/>
    </source>
</evidence>
<evidence type="ECO:0000256" key="12">
    <source>
        <dbReference type="ARBA" id="ARBA00023136"/>
    </source>
</evidence>
<evidence type="ECO:0000256" key="9">
    <source>
        <dbReference type="ARBA" id="ARBA00022777"/>
    </source>
</evidence>
<evidence type="ECO:0000256" key="8">
    <source>
        <dbReference type="ARBA" id="ARBA00022741"/>
    </source>
</evidence>
<organism evidence="17 18">
    <name type="scientific">Chenopodium quinoa</name>
    <name type="common">Quinoa</name>
    <dbReference type="NCBI Taxonomy" id="63459"/>
    <lineage>
        <taxon>Eukaryota</taxon>
        <taxon>Viridiplantae</taxon>
        <taxon>Streptophyta</taxon>
        <taxon>Embryophyta</taxon>
        <taxon>Tracheophyta</taxon>
        <taxon>Spermatophyta</taxon>
        <taxon>Magnoliopsida</taxon>
        <taxon>eudicotyledons</taxon>
        <taxon>Gunneridae</taxon>
        <taxon>Pentapetalae</taxon>
        <taxon>Caryophyllales</taxon>
        <taxon>Chenopodiaceae</taxon>
        <taxon>Chenopodioideae</taxon>
        <taxon>Atripliceae</taxon>
        <taxon>Chenopodium</taxon>
    </lineage>
</organism>
<accession>A0A803LAM5</accession>
<dbReference type="Gene3D" id="1.10.510.10">
    <property type="entry name" value="Transferase(Phosphotransferase) domain 1"/>
    <property type="match status" value="1"/>
</dbReference>
<keyword evidence="12" id="KW-0472">Membrane</keyword>
<evidence type="ECO:0000256" key="14">
    <source>
        <dbReference type="PROSITE-ProRule" id="PRU10141"/>
    </source>
</evidence>
<keyword evidence="4" id="KW-0433">Leucine-rich repeat</keyword>
<evidence type="ECO:0000256" key="11">
    <source>
        <dbReference type="ARBA" id="ARBA00022989"/>
    </source>
</evidence>
<dbReference type="InterPro" id="IPR000719">
    <property type="entry name" value="Prot_kinase_dom"/>
</dbReference>
<name>A0A803LAM5_CHEQI</name>
<sequence length="875" mass="97880">MIMGLRLELWVVLFIFNGILDVILCDQQGFLSLSCGGNTTYVDSLNITWISDDEYINVGRTLTTSYVDNTSSMNTSVRYFPDARARNCYKLPVQNISSSVLVRAKFVYQNYDKLKRAPAFILSLGRAMTAAINLSKADPWTEEFIWPVSKDYVPFCLYHIPDGGNPVISSLELRPLPQGAYNSGLVGPRKNILRKCYRINCGYTNGSIRYPLDRYDRVWDADVDFSPSHLSVPLYTKVGLNVPSMSEVPPLAVLQTARLLERRNFLSYDLPLDEVGNYYIVLYFAGIVPVYSRFNILANGEIIQSNYTVNSRNSSVYYFTMKQVKGLNITFQNISFYPLVNSIEVFEIVDIPPETSSTTVSALEVIQQYTGLDLGWEEDPCFPKPWNHITCDGNLVTSIELSGINLRSISPAFGDLLDLRALDLHNTSLAGKIQNLEGLLHIEQLNLSFNDLTSFGTDLESLVNLQLLDLKNNSLQGTVPDKLGALKKLRLLNLENNKLRGPLPHSLKKENLVLRISGNLCLSFSTSGCNSSGEAPIEAPQFTVIPERKHRGHSHIAIILEEEAEIRNWNAARVFSYKEIKKATHNFKDVIGQGSFGSVYPGKLPDGKMVAVKVRSDKTQLGADSFVNEVHLLSQIRHQNLVSLEGFCHESKQQILVYEYLPGGSLADSLYGSNSKKFTLNWVRRLKIGIDAAKGLHYLHNGSEPRIIHRDIKCSNILLDEQMNAKVADFGLSKQLSEAEATHVTTTVKGTTGYLDPEYYSTLQLTEKSDIYSFGVVLLELICGREPFTRGSGNPDSFNLVLWAKPFLQAGMFEVVDDNLARDYDMESMRKAATIASRCVERDASIRPTMGEVLQELKEAYSLQLAYLASNGQAD</sequence>
<feature type="signal peptide" evidence="15">
    <location>
        <begin position="1"/>
        <end position="25"/>
    </location>
</feature>
<evidence type="ECO:0000256" key="13">
    <source>
        <dbReference type="ARBA" id="ARBA00023170"/>
    </source>
</evidence>
<dbReference type="Pfam" id="PF13855">
    <property type="entry name" value="LRR_8"/>
    <property type="match status" value="1"/>
</dbReference>
<dbReference type="Gramene" id="AUR62008914-RA">
    <property type="protein sequence ID" value="AUR62008914-RA:cds"/>
    <property type="gene ID" value="AUR62008914"/>
</dbReference>
<keyword evidence="15" id="KW-0732">Signal</keyword>
<protein>
    <recommendedName>
        <fullName evidence="16">Protein kinase domain-containing protein</fullName>
    </recommendedName>
</protein>
<dbReference type="Gene3D" id="2.60.120.430">
    <property type="entry name" value="Galactose-binding lectin"/>
    <property type="match status" value="1"/>
</dbReference>
<evidence type="ECO:0000256" key="5">
    <source>
        <dbReference type="ARBA" id="ARBA00022679"/>
    </source>
</evidence>
<evidence type="ECO:0000256" key="1">
    <source>
        <dbReference type="ARBA" id="ARBA00004167"/>
    </source>
</evidence>
<evidence type="ECO:0000256" key="10">
    <source>
        <dbReference type="ARBA" id="ARBA00022840"/>
    </source>
</evidence>
<dbReference type="InterPro" id="IPR008271">
    <property type="entry name" value="Ser/Thr_kinase_AS"/>
</dbReference>
<dbReference type="Gene3D" id="3.30.200.20">
    <property type="entry name" value="Phosphorylase Kinase, domain 1"/>
    <property type="match status" value="1"/>
</dbReference>
<keyword evidence="6" id="KW-0812">Transmembrane</keyword>
<evidence type="ECO:0000256" key="4">
    <source>
        <dbReference type="ARBA" id="ARBA00022614"/>
    </source>
</evidence>
<dbReference type="OMA" id="IWDADED"/>